<evidence type="ECO:0000256" key="1">
    <source>
        <dbReference type="ARBA" id="ARBA00006987"/>
    </source>
</evidence>
<dbReference type="InterPro" id="IPR005064">
    <property type="entry name" value="BUG"/>
</dbReference>
<dbReference type="InterPro" id="IPR042100">
    <property type="entry name" value="Bug_dom1"/>
</dbReference>
<dbReference type="PANTHER" id="PTHR42928:SF3">
    <property type="entry name" value="UPF0065 PROTEIN YFLP"/>
    <property type="match status" value="1"/>
</dbReference>
<dbReference type="Proteomes" id="UP001603978">
    <property type="component" value="Unassembled WGS sequence"/>
</dbReference>
<dbReference type="Pfam" id="PF03401">
    <property type="entry name" value="TctC"/>
    <property type="match status" value="1"/>
</dbReference>
<dbReference type="Gene3D" id="3.40.190.10">
    <property type="entry name" value="Periplasmic binding protein-like II"/>
    <property type="match status" value="1"/>
</dbReference>
<evidence type="ECO:0000256" key="2">
    <source>
        <dbReference type="SAM" id="SignalP"/>
    </source>
</evidence>
<comment type="similarity">
    <text evidence="1">Belongs to the UPF0065 (bug) family.</text>
</comment>
<reference evidence="3 4" key="1">
    <citation type="submission" date="2024-10" db="EMBL/GenBank/DDBJ databases">
        <authorList>
            <person name="Topkara A.R."/>
            <person name="Saygin H."/>
        </authorList>
    </citation>
    <scope>NUCLEOTIDE SEQUENCE [LARGE SCALE GENOMIC DNA]</scope>
    <source>
        <strain evidence="3 4">M3C6</strain>
    </source>
</reference>
<sequence length="332" mass="36002">MREKATLKRRVTSMITAALTAVALTACGAATGAEKAEDYPSKDMDWTIAFGPGGGNDIMARKLIDLLNKQQLYPRNIRVENREGGSGATGWGYLFSHRGDPYGISTTSGSFITTPLQASTGWTHKDFVPVGLLATDNALFVVNSTSKITSWQQWVQHAKTKGKVAVGGIGTVNVDFILHAILAERAGYQIDYVPFNDEGQLQTSLLSGALDAAMSNPAEIVGQVQAGKMTGLLFTGKQPLASLPAVPTGESLGYQDLPSMPRGLILAPDAPKYAQDWWIATIKKVVVSPEWKRYLATNQLTEDLRWGQDFQTYLQQTASELESVLREHGAIK</sequence>
<evidence type="ECO:0000313" key="3">
    <source>
        <dbReference type="EMBL" id="MFG1705041.1"/>
    </source>
</evidence>
<dbReference type="SUPFAM" id="SSF53850">
    <property type="entry name" value="Periplasmic binding protein-like II"/>
    <property type="match status" value="1"/>
</dbReference>
<dbReference type="PANTHER" id="PTHR42928">
    <property type="entry name" value="TRICARBOXYLATE-BINDING PROTEIN"/>
    <property type="match status" value="1"/>
</dbReference>
<keyword evidence="4" id="KW-1185">Reference proteome</keyword>
<protein>
    <submittedName>
        <fullName evidence="3">Bug family tripartite tricarboxylate transporter substrate binding protein</fullName>
    </submittedName>
</protein>
<organism evidence="3 4">
    <name type="scientific">Nonomuraea marmarensis</name>
    <dbReference type="NCBI Taxonomy" id="3351344"/>
    <lineage>
        <taxon>Bacteria</taxon>
        <taxon>Bacillati</taxon>
        <taxon>Actinomycetota</taxon>
        <taxon>Actinomycetes</taxon>
        <taxon>Streptosporangiales</taxon>
        <taxon>Streptosporangiaceae</taxon>
        <taxon>Nonomuraea</taxon>
    </lineage>
</organism>
<gene>
    <name evidence="3" type="ORF">ACFLIM_17775</name>
</gene>
<keyword evidence="2" id="KW-0732">Signal</keyword>
<dbReference type="EMBL" id="JBICRM010000009">
    <property type="protein sequence ID" value="MFG1705041.1"/>
    <property type="molecule type" value="Genomic_DNA"/>
</dbReference>
<dbReference type="PROSITE" id="PS51257">
    <property type="entry name" value="PROKAR_LIPOPROTEIN"/>
    <property type="match status" value="1"/>
</dbReference>
<evidence type="ECO:0000313" key="4">
    <source>
        <dbReference type="Proteomes" id="UP001603978"/>
    </source>
</evidence>
<name>A0ABW7AF12_9ACTN</name>
<comment type="caution">
    <text evidence="3">The sequence shown here is derived from an EMBL/GenBank/DDBJ whole genome shotgun (WGS) entry which is preliminary data.</text>
</comment>
<dbReference type="CDD" id="cd07012">
    <property type="entry name" value="PBP2_Bug_TTT"/>
    <property type="match status" value="1"/>
</dbReference>
<dbReference type="RefSeq" id="WP_393166655.1">
    <property type="nucleotide sequence ID" value="NZ_JBICRM010000009.1"/>
</dbReference>
<feature type="chain" id="PRO_5046127123" evidence="2">
    <location>
        <begin position="33"/>
        <end position="332"/>
    </location>
</feature>
<feature type="signal peptide" evidence="2">
    <location>
        <begin position="1"/>
        <end position="32"/>
    </location>
</feature>
<dbReference type="Gene3D" id="3.40.190.150">
    <property type="entry name" value="Bordetella uptake gene, domain 1"/>
    <property type="match status" value="1"/>
</dbReference>
<proteinExistence type="inferred from homology"/>
<dbReference type="PIRSF" id="PIRSF017082">
    <property type="entry name" value="YflP"/>
    <property type="match status" value="1"/>
</dbReference>
<accession>A0ABW7AF12</accession>